<evidence type="ECO:0000256" key="1">
    <source>
        <dbReference type="SAM" id="Phobius"/>
    </source>
</evidence>
<dbReference type="CDD" id="cd00063">
    <property type="entry name" value="FN3"/>
    <property type="match status" value="1"/>
</dbReference>
<keyword evidence="1" id="KW-1133">Transmembrane helix</keyword>
<dbReference type="InterPro" id="IPR003961">
    <property type="entry name" value="FN3_dom"/>
</dbReference>
<evidence type="ECO:0000313" key="3">
    <source>
        <dbReference type="EMBL" id="MYL98401.1"/>
    </source>
</evidence>
<evidence type="ECO:0000259" key="2">
    <source>
        <dbReference type="PROSITE" id="PS50853"/>
    </source>
</evidence>
<dbReference type="Gene3D" id="2.60.120.260">
    <property type="entry name" value="Galactose-binding domain-like"/>
    <property type="match status" value="3"/>
</dbReference>
<feature type="transmembrane region" description="Helical" evidence="1">
    <location>
        <begin position="30"/>
        <end position="50"/>
    </location>
</feature>
<dbReference type="PANTHER" id="PTHR47372:SF11">
    <property type="entry name" value="RE19971P"/>
    <property type="match status" value="1"/>
</dbReference>
<protein>
    <recommendedName>
        <fullName evidence="2">Fibronectin type-III domain-containing protein</fullName>
    </recommendedName>
</protein>
<dbReference type="Proteomes" id="UP000465810">
    <property type="component" value="Unassembled WGS sequence"/>
</dbReference>
<dbReference type="PROSITE" id="PS50853">
    <property type="entry name" value="FN3"/>
    <property type="match status" value="1"/>
</dbReference>
<dbReference type="EMBL" id="WVTD01000007">
    <property type="protein sequence ID" value="MYL98401.1"/>
    <property type="molecule type" value="Genomic_DNA"/>
</dbReference>
<comment type="caution">
    <text evidence="3">The sequence shown here is derived from an EMBL/GenBank/DDBJ whole genome shotgun (WGS) entry which is preliminary data.</text>
</comment>
<dbReference type="InterPro" id="IPR036116">
    <property type="entry name" value="FN3_sf"/>
</dbReference>
<dbReference type="SUPFAM" id="SSF49265">
    <property type="entry name" value="Fibronectin type III"/>
    <property type="match status" value="1"/>
</dbReference>
<dbReference type="Gene3D" id="2.60.40.10">
    <property type="entry name" value="Immunoglobulins"/>
    <property type="match status" value="1"/>
</dbReference>
<dbReference type="RefSeq" id="WP_160986034.1">
    <property type="nucleotide sequence ID" value="NZ_WVTD01000007.1"/>
</dbReference>
<gene>
    <name evidence="3" type="ORF">GR702_11565</name>
</gene>
<keyword evidence="1" id="KW-0812">Transmembrane</keyword>
<reference evidence="3 4" key="1">
    <citation type="submission" date="2019-12" db="EMBL/GenBank/DDBJ databases">
        <authorList>
            <person name="Feng G."/>
            <person name="Zhu H."/>
        </authorList>
    </citation>
    <scope>NUCLEOTIDE SEQUENCE [LARGE SCALE GENOMIC DNA]</scope>
    <source>
        <strain evidence="3 4">FGD1</strain>
    </source>
</reference>
<proteinExistence type="predicted"/>
<organism evidence="3 4">
    <name type="scientific">Novosphingobium silvae</name>
    <dbReference type="NCBI Taxonomy" id="2692619"/>
    <lineage>
        <taxon>Bacteria</taxon>
        <taxon>Pseudomonadati</taxon>
        <taxon>Pseudomonadota</taxon>
        <taxon>Alphaproteobacteria</taxon>
        <taxon>Sphingomonadales</taxon>
        <taxon>Sphingomonadaceae</taxon>
        <taxon>Novosphingobium</taxon>
    </lineage>
</organism>
<dbReference type="PANTHER" id="PTHR47372">
    <property type="entry name" value="DAUER UP-REGULATED-RELATED"/>
    <property type="match status" value="1"/>
</dbReference>
<keyword evidence="4" id="KW-1185">Reference proteome</keyword>
<evidence type="ECO:0000313" key="4">
    <source>
        <dbReference type="Proteomes" id="UP000465810"/>
    </source>
</evidence>
<dbReference type="InterPro" id="IPR013783">
    <property type="entry name" value="Ig-like_fold"/>
</dbReference>
<feature type="domain" description="Fibronectin type-III" evidence="2">
    <location>
        <begin position="669"/>
        <end position="758"/>
    </location>
</feature>
<keyword evidence="1" id="KW-0472">Membrane</keyword>
<accession>A0A7X4GHM8</accession>
<name>A0A7X4GHM8_9SPHN</name>
<sequence>MPMAIPILGAAFLAAGSVMTAVGVTAAIAGISLATIATVAGAALMAVSMLTMQVPKPSSAGTQLDTLTSSKAAVPVLYGRTATGGTVVYDELSGKENRYRWLAIALSAAGPIAGVDAAYANDVGLNFFGDPTTAISMVTSTSPASKKLYRNKFAQRWLVGEAPSPTTISQGFGSYGPSPKAPGKASGHALALVYADYDSDQFPQGFPKLLWTVRGVKVYDPRKDSTYPGGSGSQRLATPSTWAFSENPYLCALHWTLGKYENGRKVVGIGALPSEVDFAAFVRGANVADANNWKCGGVASTSDDKFAVLSTILAAGGGVPIARGAQISCFVNTPLTTTASIVAADVIRDVEIQNSASLRQRYNTVAPTYREPSQFWKMVSGEQVTSTVYIEEDAGFKASKEVEFTMVQQAKQAHQLATYNLVNSREMLTFTVGLKLRALSYRVGDAVTVNVPEIASGATKCLVINREYNPSDQVVTLTLKSENDAKHAFALGQSQIAPPTIALTGYDKTDLAAPESTAWIVTGSTLTSATGTKPIIRVGGARDNPYAAAIIVEYRPVGAADWQQGGTYSRDTTAIEISTVTSNTAYQVAISYRSSSGAVSDRTIYGPVTAGGEAFQWQAVTGPAKPQDGATVGAPPGTQVGGVPAEDIAAGVGAYVQWRDIRPAKVTLAKAGVTSSLDDAQNAKLIVKWTALTGISDYEVAVSKAGMNEWDYYPAGQAATATIPALANVEYDVRVRAKSSAGVVGDWSDTITHKVAKDEVAPLPPVDIYTEDSYGRYVIGWKNDAAADLVRVDIYSSETNDPATATLFASETVSPGTTTVAQPPETAVGLTRYFWLKSVDRSGNASPFSARVSATTIKIEGPALGAVPGANITDKIPANVLPPVPAEIIFGELHEDVLPVTPVEKVPVLTEAHIPAISADKLTPGSILSDTILIRGTNTTLAAMNTNVNDLISDTVLMPSEKPAVIRERDRIVAAAAALIAEAGVYSISTTALVNARDALTTYLNGLTPALTNTTVKTTVVVATHNARFSDYYAAESNLKVLVENAAKSRSDATVAAKNAAEGALATATTKASEAAASATQSSTSAGVASTAANAATLTTANGPILPSAFDEDGKYWGPTGSGQPTRASLAATPAAGITFVTVAGVGRVAQIDASAQRGVAPLGWMNWKAGQRYRIEAVYRAISGSTTARVYRASFSESATDTGSPNSARSTTTDWQTHAFEMTADAGAGTVYIRPWIRFEASAGCVVQVSSLSITDVTQTLAAAGSATAAASSASAANTSAGAAGSSASAADTAKTAAETARGQAQTFASNASGSADSAAGSASTAATQAGVSASSATNAANAQRAAELATQRGGVSTFEDKGKYFFLTANPFATTNSIPDTSFRNVSGVGNVYFVTNAGTSAVSSYPKTRKLLPNAPGRTYRATVVFRAIDGNVTGRSFGLLWQETGTQANFTAGTNTVVTPAMGWFTATHDFVGSTGAYPFVSMQAEFSIAAGATVEVRSLDIVDVTSEVAALGSANAAATSASSANTSATNAGQFATAASNSKTSAETAAGNASTSATQSSSSATQALASATAMGLQSNASFDAALVNWTNSYTGNTQAGGASGQIQASYQGASNVLLTPANSRADIAGEIKPISNARTYRITIRVYASVAGVPLRFGMHVRSDAAIGNTGGNVELDAPSLSQGWNTVTAEFGAGTVRTWASDKVWGKLFLIMNGPSPVSGQLAIDYAMLEDITESKSAATSATDAGTAATAATTAKTLAETARGQAQTFAANASTSADNAAGSASTATTQAGISASSAAAATQTVANGTILPSDFTNGGTYWSTTFSGVPTRASITASATGITFPSVSGIGTVAQLDGTSSTRDIAALGWMTYTPGRRFRVTARYRCLSGSTNGILYIVWLTSAGAQLGANNLTSLPAANTDWTTVSVEMTADPATTTAYLRPLVRVQTGSVMQVASLVIEDITTAAAAANSATAAANSASSANTSATNAGNSATAANNSAVAAASSFSGAQMAAANGAVLPNDFAQNGSYWASNYQGLPTRASFGLGNANLYFPTVSGVGTVAQMNNVAGDLDISNLGWLTHNSSKRYRLNVRARTTSGTAQMVSFMIGLTDTGTGAGSYPSRTDTVTTTWQTFTLENTTGFPGVEARALVRRTGSTSNGIIQIASIEFIDITSEAGAKVSADAAATSASTATTKAGEAGTSAAAASASAVTANTKAGEASSSASAASASATQASASQAAAETITRVAASLGTGSSIYNTVFADWVESSPVPANWANWAGTPPVRLTTGRNSPYALQFVTASGQTSQGIQQTVASAPTSGLSNMQPGWYIVEAEVELVAGGFTGAGILFRGLTSANATAQDILINFGTEFGVGEVGKSYTLRKRVQITNANTVRGHVFLMSQWLNFGASTAKTLNVYRVSVRPENFAEASVTTQAGSITALEGKTSAYWQTVANAGTGQAIISARVDNAGTANITMAAGEIVLATSATGNVFQKALVVDGAGNATLAAKLKAGAVETDHITANAVNSGKIAAGSIQTNHMVAGSINGDRIAANTLTADKIAANSITARELSLADLTNLAPNGDLITAQGFPTSGRVAIAADAANAYAGKANVLVVTPAASAGWVALANSTFGVEAGEQVYFEIVARAAEGAAGRADVQIRWERPDGSQTSTATVGVSSAATTWTRATVNATAPANSTQGRLQFYASNTAGNFYIGQIRIYRKNGANLIVDGSITTNHMAANSITAAKIAGGTITGNEIAANTTSASKLQISGENLFPDPYCQDINWWKGPSQGTFAETGRVTPVNASNAYNVGWEMIPAPDKSLIGRVGGSKGFWQLWSGNSNDGYRGTETTQVIAPSIYCKPSTTYEVGIGCTNGSNRAVNVYVQYFNAAGANTSTVLAMTFAAGDQSTILQRAKVTTNSAAVSIRIFWETPSGTAFTGFIDVGGVTLREAAGGTMIVDGTITGNLIAANAIQTSKLDAGAVTAEKIQSGAVTTDKMTANTINGDRITAGTLNASKIVAGSITTTQMTANTINGDRITANTLNASKIIAGTITTDRMTANTINGDRIQAGTLAADKIIANSISSAQIAAGAISADKLTIGMGGNLLLGAGQNVNPNSFMDINDSAGGAHFEKNGKGEWLLGSSQFSYGGGAVGDAWNLPDRSTWCLRQVNGTQYGSGYSDCFYVRPMAQANGGAREFDVEPGRTYEYSIYTGAHRCRAQVYLQLLDPNWNHIGYVGGDANATNDEEAAGGTHLGGYKRIWVRATMPANCRFVRIMTRKYNTKSGQSDSYLFMAKAMFAETSPAATTLMSWTPGSVTVIDGANIVTPNISAITANIGTLRTASSGQRVEISDNVIKVFDASNVLRVKLGDLSK</sequence>